<evidence type="ECO:0000256" key="1">
    <source>
        <dbReference type="SAM" id="MobiDB-lite"/>
    </source>
</evidence>
<name>A0A1H2U9E1_9RHOB</name>
<gene>
    <name evidence="2" type="ORF">SAMN05444006_104163</name>
</gene>
<keyword evidence="3" id="KW-1185">Reference proteome</keyword>
<sequence length="169" mass="17823">MLSRKTLRVLTTLSNRDKIRAEQMAADAAKRLAALGGHSATLSAYIADLGQRLTETEITSGLEMKSYGQFIEMGARARHANEAQIRAGETARQAALDHLALTTEKHKALQKAADEARAAADRLAERAEDQPAGAPASGSAAPGGSSAPSTRGRSGFSPPWARQASSRQT</sequence>
<feature type="compositionally biased region" description="Basic and acidic residues" evidence="1">
    <location>
        <begin position="107"/>
        <end position="129"/>
    </location>
</feature>
<feature type="compositionally biased region" description="Low complexity" evidence="1">
    <location>
        <begin position="130"/>
        <end position="155"/>
    </location>
</feature>
<evidence type="ECO:0000313" key="3">
    <source>
        <dbReference type="Proteomes" id="UP000199541"/>
    </source>
</evidence>
<dbReference type="Proteomes" id="UP000199541">
    <property type="component" value="Unassembled WGS sequence"/>
</dbReference>
<reference evidence="2 3" key="1">
    <citation type="submission" date="2016-10" db="EMBL/GenBank/DDBJ databases">
        <authorList>
            <person name="Varghese N."/>
            <person name="Submissions S."/>
        </authorList>
    </citation>
    <scope>NUCLEOTIDE SEQUENCE [LARGE SCALE GENOMIC DNA]</scope>
    <source>
        <strain evidence="2 3">DSM 24802</strain>
    </source>
</reference>
<evidence type="ECO:0000313" key="2">
    <source>
        <dbReference type="EMBL" id="SDW52690.1"/>
    </source>
</evidence>
<comment type="caution">
    <text evidence="2">The sequence shown here is derived from an EMBL/GenBank/DDBJ whole genome shotgun (WGS) entry which is preliminary data.</text>
</comment>
<dbReference type="EMBL" id="FNOB01000004">
    <property type="protein sequence ID" value="SDW52690.1"/>
    <property type="molecule type" value="Genomic_DNA"/>
</dbReference>
<accession>A0A1H2U9E1</accession>
<proteinExistence type="predicted"/>
<organism evidence="2 3">
    <name type="scientific">Allgaiera indica</name>
    <dbReference type="NCBI Taxonomy" id="765699"/>
    <lineage>
        <taxon>Bacteria</taxon>
        <taxon>Pseudomonadati</taxon>
        <taxon>Pseudomonadota</taxon>
        <taxon>Alphaproteobacteria</taxon>
        <taxon>Rhodobacterales</taxon>
        <taxon>Paracoccaceae</taxon>
        <taxon>Allgaiera</taxon>
    </lineage>
</organism>
<protein>
    <submittedName>
        <fullName evidence="2">Uncharacterized protein</fullName>
    </submittedName>
</protein>
<feature type="region of interest" description="Disordered" evidence="1">
    <location>
        <begin position="107"/>
        <end position="169"/>
    </location>
</feature>